<dbReference type="PANTHER" id="PTHR11358">
    <property type="entry name" value="ARGINASE/AGMATINASE"/>
    <property type="match status" value="1"/>
</dbReference>
<keyword evidence="2" id="KW-1185">Reference proteome</keyword>
<name>A0A2S9JYX3_9HYPH</name>
<dbReference type="InterPro" id="IPR023696">
    <property type="entry name" value="Ureohydrolase_dom_sf"/>
</dbReference>
<accession>A0A2S9JYX3</accession>
<evidence type="ECO:0000313" key="2">
    <source>
        <dbReference type="Proteomes" id="UP000238563"/>
    </source>
</evidence>
<sequence>MQLLLLHLDDALELQPDFVRACMRTGARQIHAEDHGQVVRLWGNQTAIDALAGSLSRQMVGDQKKPHLCFMGSGDFHHVTALLVANALENHPGPATLIHFDNHPDWVHFGNGMHCGSWINRALQHPGLEKIVTIGVCSDDLANPERKGANLSLLQQGQLELYPYSHAPSRVRKNYGNGASYEQKNGVLSWKTISDIGEDNFIDQLLSRITTDAVYLTIDKDVLVHDDAITNWDQGRMRLPYVLSLITEISKRHRIIGADVTGDYSTPSYAGNLWTRFTKRAEIFIDQPHATPDPVLTTNINSAANHALLEVLSEAMA</sequence>
<dbReference type="GO" id="GO:0033389">
    <property type="term" value="P:putrescine biosynthetic process from arginine, via agmatine"/>
    <property type="evidence" value="ECO:0007669"/>
    <property type="project" value="TreeGrafter"/>
</dbReference>
<dbReference type="EMBL" id="PVBT01000001">
    <property type="protein sequence ID" value="PRD58541.1"/>
    <property type="molecule type" value="Genomic_DNA"/>
</dbReference>
<dbReference type="OrthoDB" id="8770139at2"/>
<evidence type="ECO:0000313" key="1">
    <source>
        <dbReference type="EMBL" id="PRD58541.1"/>
    </source>
</evidence>
<dbReference type="GO" id="GO:0008783">
    <property type="term" value="F:agmatinase activity"/>
    <property type="evidence" value="ECO:0007669"/>
    <property type="project" value="TreeGrafter"/>
</dbReference>
<comment type="caution">
    <text evidence="1">The sequence shown here is derived from an EMBL/GenBank/DDBJ whole genome shotgun (WGS) entry which is preliminary data.</text>
</comment>
<dbReference type="RefSeq" id="WP_105732767.1">
    <property type="nucleotide sequence ID" value="NZ_PVBT01000001.1"/>
</dbReference>
<gene>
    <name evidence="1" type="ORF">C5750_05415</name>
</gene>
<reference evidence="1 2" key="1">
    <citation type="submission" date="2018-02" db="EMBL/GenBank/DDBJ databases">
        <title>The draft genome of Phyllobacterium myrsinacearum DSM5892.</title>
        <authorList>
            <person name="Li L."/>
            <person name="Liu L."/>
            <person name="Zhang X."/>
            <person name="Wang T."/>
        </authorList>
    </citation>
    <scope>NUCLEOTIDE SEQUENCE [LARGE SCALE GENOMIC DNA]</scope>
    <source>
        <strain evidence="1 2">DSM 5892</strain>
    </source>
</reference>
<proteinExistence type="predicted"/>
<dbReference type="GO" id="GO:0046872">
    <property type="term" value="F:metal ion binding"/>
    <property type="evidence" value="ECO:0007669"/>
    <property type="project" value="InterPro"/>
</dbReference>
<dbReference type="InterPro" id="IPR006035">
    <property type="entry name" value="Ureohydrolase"/>
</dbReference>
<protein>
    <submittedName>
        <fullName evidence="1">Arginase</fullName>
    </submittedName>
</protein>
<organism evidence="1 2">
    <name type="scientific">Phyllobacterium myrsinacearum</name>
    <dbReference type="NCBI Taxonomy" id="28101"/>
    <lineage>
        <taxon>Bacteria</taxon>
        <taxon>Pseudomonadati</taxon>
        <taxon>Pseudomonadota</taxon>
        <taxon>Alphaproteobacteria</taxon>
        <taxon>Hyphomicrobiales</taxon>
        <taxon>Phyllobacteriaceae</taxon>
        <taxon>Phyllobacterium</taxon>
    </lineage>
</organism>
<dbReference type="Pfam" id="PF00491">
    <property type="entry name" value="Arginase"/>
    <property type="match status" value="1"/>
</dbReference>
<dbReference type="SUPFAM" id="SSF52768">
    <property type="entry name" value="Arginase/deacetylase"/>
    <property type="match status" value="1"/>
</dbReference>
<dbReference type="Proteomes" id="UP000238563">
    <property type="component" value="Unassembled WGS sequence"/>
</dbReference>
<dbReference type="AlphaFoldDB" id="A0A2S9JYX3"/>
<dbReference type="PANTHER" id="PTHR11358:SF41">
    <property type="entry name" value="ARGINASE"/>
    <property type="match status" value="1"/>
</dbReference>
<dbReference type="Gene3D" id="3.40.800.10">
    <property type="entry name" value="Ureohydrolase domain"/>
    <property type="match status" value="1"/>
</dbReference>